<feature type="non-terminal residue" evidence="7">
    <location>
        <position position="1"/>
    </location>
</feature>
<accession>A0AAV0KSE9</accession>
<evidence type="ECO:0000256" key="5">
    <source>
        <dbReference type="SAM" id="MobiDB-lite"/>
    </source>
</evidence>
<feature type="domain" description="FYVE-type" evidence="6">
    <location>
        <begin position="21"/>
        <end position="68"/>
    </location>
</feature>
<keyword evidence="1" id="KW-0479">Metal-binding</keyword>
<keyword evidence="8" id="KW-1185">Reference proteome</keyword>
<comment type="caution">
    <text evidence="7">The sequence shown here is derived from an EMBL/GenBank/DDBJ whole genome shotgun (WGS) entry which is preliminary data.</text>
</comment>
<dbReference type="Pfam" id="PF01363">
    <property type="entry name" value="FYVE"/>
    <property type="match status" value="1"/>
</dbReference>
<evidence type="ECO:0000313" key="8">
    <source>
        <dbReference type="Proteomes" id="UP001154282"/>
    </source>
</evidence>
<keyword evidence="2 4" id="KW-0863">Zinc-finger</keyword>
<feature type="non-terminal residue" evidence="7">
    <location>
        <position position="103"/>
    </location>
</feature>
<dbReference type="EMBL" id="CAMGYJ010000005">
    <property type="protein sequence ID" value="CAI0424245.1"/>
    <property type="molecule type" value="Genomic_DNA"/>
</dbReference>
<feature type="region of interest" description="Disordered" evidence="5">
    <location>
        <begin position="74"/>
        <end position="103"/>
    </location>
</feature>
<proteinExistence type="predicted"/>
<dbReference type="InterPro" id="IPR011011">
    <property type="entry name" value="Znf_FYVE_PHD"/>
</dbReference>
<evidence type="ECO:0000313" key="7">
    <source>
        <dbReference type="EMBL" id="CAI0424245.1"/>
    </source>
</evidence>
<dbReference type="InterPro" id="IPR000306">
    <property type="entry name" value="Znf_FYVE"/>
</dbReference>
<sequence>PILHLLRPILSSLPPAAIASQFTFINRKHHCRRCGGLFCGTCTQQRMVLRGQGDSPVRICDPCKQLEEAARFELRHGHKNRAGKGASSKSESRDEDEVLNQIL</sequence>
<evidence type="ECO:0000256" key="3">
    <source>
        <dbReference type="ARBA" id="ARBA00022833"/>
    </source>
</evidence>
<feature type="compositionally biased region" description="Acidic residues" evidence="5">
    <location>
        <begin position="93"/>
        <end position="103"/>
    </location>
</feature>
<keyword evidence="3" id="KW-0862">Zinc</keyword>
<dbReference type="InterPro" id="IPR013083">
    <property type="entry name" value="Znf_RING/FYVE/PHD"/>
</dbReference>
<dbReference type="Gene3D" id="3.30.40.10">
    <property type="entry name" value="Zinc/RING finger domain, C3HC4 (zinc finger)"/>
    <property type="match status" value="1"/>
</dbReference>
<dbReference type="PANTHER" id="PTHR47553:SF1">
    <property type="entry name" value="RING_FYVE_PHD ZINC FINGER SUPERFAMILY PROTEIN"/>
    <property type="match status" value="1"/>
</dbReference>
<evidence type="ECO:0000256" key="1">
    <source>
        <dbReference type="ARBA" id="ARBA00022723"/>
    </source>
</evidence>
<dbReference type="PROSITE" id="PS50178">
    <property type="entry name" value="ZF_FYVE"/>
    <property type="match status" value="1"/>
</dbReference>
<dbReference type="GO" id="GO:0008270">
    <property type="term" value="F:zinc ion binding"/>
    <property type="evidence" value="ECO:0007669"/>
    <property type="project" value="UniProtKB-KW"/>
</dbReference>
<dbReference type="InterPro" id="IPR017455">
    <property type="entry name" value="Znf_FYVE-rel"/>
</dbReference>
<dbReference type="SMART" id="SM00064">
    <property type="entry name" value="FYVE"/>
    <property type="match status" value="1"/>
</dbReference>
<evidence type="ECO:0000256" key="4">
    <source>
        <dbReference type="PROSITE-ProRule" id="PRU00091"/>
    </source>
</evidence>
<dbReference type="Proteomes" id="UP001154282">
    <property type="component" value="Unassembled WGS sequence"/>
</dbReference>
<evidence type="ECO:0000256" key="2">
    <source>
        <dbReference type="ARBA" id="ARBA00022771"/>
    </source>
</evidence>
<evidence type="ECO:0000259" key="6">
    <source>
        <dbReference type="PROSITE" id="PS50178"/>
    </source>
</evidence>
<dbReference type="PANTHER" id="PTHR47553">
    <property type="entry name" value="MYOSIN-11"/>
    <property type="match status" value="1"/>
</dbReference>
<organism evidence="7 8">
    <name type="scientific">Linum tenue</name>
    <dbReference type="NCBI Taxonomy" id="586396"/>
    <lineage>
        <taxon>Eukaryota</taxon>
        <taxon>Viridiplantae</taxon>
        <taxon>Streptophyta</taxon>
        <taxon>Embryophyta</taxon>
        <taxon>Tracheophyta</taxon>
        <taxon>Spermatophyta</taxon>
        <taxon>Magnoliopsida</taxon>
        <taxon>eudicotyledons</taxon>
        <taxon>Gunneridae</taxon>
        <taxon>Pentapetalae</taxon>
        <taxon>rosids</taxon>
        <taxon>fabids</taxon>
        <taxon>Malpighiales</taxon>
        <taxon>Linaceae</taxon>
        <taxon>Linum</taxon>
    </lineage>
</organism>
<protein>
    <recommendedName>
        <fullName evidence="6">FYVE-type domain-containing protein</fullName>
    </recommendedName>
</protein>
<dbReference type="AlphaFoldDB" id="A0AAV0KSE9"/>
<gene>
    <name evidence="7" type="ORF">LITE_LOCUS19862</name>
</gene>
<reference evidence="7" key="1">
    <citation type="submission" date="2022-08" db="EMBL/GenBank/DDBJ databases">
        <authorList>
            <person name="Gutierrez-Valencia J."/>
        </authorList>
    </citation>
    <scope>NUCLEOTIDE SEQUENCE</scope>
</reference>
<dbReference type="SUPFAM" id="SSF57903">
    <property type="entry name" value="FYVE/PHD zinc finger"/>
    <property type="match status" value="1"/>
</dbReference>
<name>A0AAV0KSE9_9ROSI</name>